<name>A0A6S6RBX8_9FIRM</name>
<dbReference type="KEGG" id="acel:acsn021_42910"/>
<keyword evidence="2" id="KW-1185">Reference proteome</keyword>
<gene>
    <name evidence="1" type="ORF">acsn021_42910</name>
</gene>
<dbReference type="InterPro" id="IPR012854">
    <property type="entry name" value="Cu_amine_oxidase-like_N"/>
</dbReference>
<organism evidence="1 2">
    <name type="scientific">Anaerocolumna cellulosilytica</name>
    <dbReference type="NCBI Taxonomy" id="433286"/>
    <lineage>
        <taxon>Bacteria</taxon>
        <taxon>Bacillati</taxon>
        <taxon>Bacillota</taxon>
        <taxon>Clostridia</taxon>
        <taxon>Lachnospirales</taxon>
        <taxon>Lachnospiraceae</taxon>
        <taxon>Anaerocolumna</taxon>
    </lineage>
</organism>
<dbReference type="SUPFAM" id="SSF55383">
    <property type="entry name" value="Copper amine oxidase, domain N"/>
    <property type="match status" value="1"/>
</dbReference>
<dbReference type="Pfam" id="PF07833">
    <property type="entry name" value="Cu_amine_oxidN1"/>
    <property type="match status" value="1"/>
</dbReference>
<evidence type="ECO:0000313" key="1">
    <source>
        <dbReference type="EMBL" id="BCJ96722.1"/>
    </source>
</evidence>
<dbReference type="Gene3D" id="3.10.50.10">
    <property type="match status" value="1"/>
</dbReference>
<dbReference type="InterPro" id="IPR017853">
    <property type="entry name" value="GH"/>
</dbReference>
<dbReference type="GO" id="GO:0008061">
    <property type="term" value="F:chitin binding"/>
    <property type="evidence" value="ECO:0007669"/>
    <property type="project" value="InterPro"/>
</dbReference>
<dbReference type="GO" id="GO:0005975">
    <property type="term" value="P:carbohydrate metabolic process"/>
    <property type="evidence" value="ECO:0007669"/>
    <property type="project" value="InterPro"/>
</dbReference>
<reference evidence="1 2" key="1">
    <citation type="journal article" date="2016" name="Int. J. Syst. Evol. Microbiol.">
        <title>Descriptions of Anaerotaenia torta gen. nov., sp. nov. and Anaerocolumna cellulosilytica gen. nov., sp. nov. isolated from a methanogenic reactor of cattle waste.</title>
        <authorList>
            <person name="Uek A."/>
            <person name="Ohtaki Y."/>
            <person name="Kaku N."/>
            <person name="Ueki K."/>
        </authorList>
    </citation>
    <scope>NUCLEOTIDE SEQUENCE [LARGE SCALE GENOMIC DNA]</scope>
    <source>
        <strain evidence="1 2">SN021</strain>
    </source>
</reference>
<dbReference type="Pfam" id="PF00704">
    <property type="entry name" value="Glyco_hydro_18"/>
    <property type="match status" value="1"/>
</dbReference>
<sequence length="568" mass="64607">MKRQAKQAVIGTTIALLIIIIAVGAALISKFTPSKKSMELTDYYQVSEEEAFVIMQDSIYEKKALIEDSTIYLDYDTVTAMFNKRFYWDAKENVLSYTTPSEIIRAELGGNSYLVNKSKKETSYTIVKVKNSTVYIAIEFVKEFSDLEYELYKEPNRLVIQYDWGDYLFTTVKKTTQLRYEDSIKSDILVELVPGQVLTYVDTSEVAKNNFSKVMTEDGVIGYVRNKHVAESYYETLISDFEAPEYTHISKDKKINLVWHQVTNRDANNNLLNLLEKTKGVNVVSPTWFKITDNEGNISSLADTSYVDRAHNYGVEVWGLVDDFSTEVDMGELLSYTSKREKLMNELVAEAIKYNLDGINIDFEKIPSAAGLSYIQFIRELSVKCRSNGIVLSVDNYVPTSYSAYYDREEQGIVADYVIIMAYDEHHGGSDVSGPVSSLSFVEGAVKNTLAMVPKERIIMALPFYTRQWKEVTEKDGAVTVTSEAFGMSSAERVLKENGVEAAWDENVGLYYGEYKKDNALYRIWLEEEDSFEEKLKVVTQADVAGIAGWKLGLEKENIWNIIVKYIN</sequence>
<dbReference type="Gene3D" id="3.20.20.80">
    <property type="entry name" value="Glycosidases"/>
    <property type="match status" value="1"/>
</dbReference>
<proteinExistence type="predicted"/>
<dbReference type="Proteomes" id="UP000515561">
    <property type="component" value="Chromosome"/>
</dbReference>
<dbReference type="EMBL" id="AP023367">
    <property type="protein sequence ID" value="BCJ96722.1"/>
    <property type="molecule type" value="Genomic_DNA"/>
</dbReference>
<dbReference type="SUPFAM" id="SSF51445">
    <property type="entry name" value="(Trans)glycosidases"/>
    <property type="match status" value="1"/>
</dbReference>
<dbReference type="SMART" id="SM00636">
    <property type="entry name" value="Glyco_18"/>
    <property type="match status" value="1"/>
</dbReference>
<dbReference type="InterPro" id="IPR011583">
    <property type="entry name" value="Chitinase_II/V-like_cat"/>
</dbReference>
<dbReference type="InterPro" id="IPR036582">
    <property type="entry name" value="Mao_N_sf"/>
</dbReference>
<evidence type="ECO:0000313" key="2">
    <source>
        <dbReference type="Proteomes" id="UP000515561"/>
    </source>
</evidence>
<accession>A0A6S6RBX8</accession>
<dbReference type="PANTHER" id="PTHR46066">
    <property type="entry name" value="CHITINASE DOMAIN-CONTAINING PROTEIN 1 FAMILY MEMBER"/>
    <property type="match status" value="1"/>
</dbReference>
<dbReference type="RefSeq" id="WP_184092095.1">
    <property type="nucleotide sequence ID" value="NZ_AP023367.1"/>
</dbReference>
<dbReference type="InterPro" id="IPR001223">
    <property type="entry name" value="Glyco_hydro18_cat"/>
</dbReference>
<dbReference type="PANTHER" id="PTHR46066:SF2">
    <property type="entry name" value="CHITINASE DOMAIN-CONTAINING PROTEIN 1"/>
    <property type="match status" value="1"/>
</dbReference>
<protein>
    <submittedName>
        <fullName evidence="1">Uncharacterized protein</fullName>
    </submittedName>
</protein>
<dbReference type="AlphaFoldDB" id="A0A6S6RBX8"/>
<dbReference type="InterPro" id="IPR029070">
    <property type="entry name" value="Chitinase_insertion_sf"/>
</dbReference>
<dbReference type="Gene3D" id="2.30.30.40">
    <property type="entry name" value="SH3 Domains"/>
    <property type="match status" value="1"/>
</dbReference>
<dbReference type="PROSITE" id="PS51910">
    <property type="entry name" value="GH18_2"/>
    <property type="match status" value="1"/>
</dbReference>